<reference evidence="3 4" key="1">
    <citation type="submission" date="2017-12" db="EMBL/GenBank/DDBJ databases">
        <title>High-resolution comparative analysis of great ape genomes.</title>
        <authorList>
            <person name="Pollen A."/>
            <person name="Hastie A."/>
            <person name="Hormozdiari F."/>
            <person name="Dougherty M."/>
            <person name="Liu R."/>
            <person name="Chaisson M."/>
            <person name="Hoppe E."/>
            <person name="Hill C."/>
            <person name="Pang A."/>
            <person name="Hillier L."/>
            <person name="Baker C."/>
            <person name="Armstrong J."/>
            <person name="Shendure J."/>
            <person name="Paten B."/>
            <person name="Wilson R."/>
            <person name="Chao H."/>
            <person name="Schneider V."/>
            <person name="Ventura M."/>
            <person name="Kronenberg Z."/>
            <person name="Murali S."/>
            <person name="Gordon D."/>
            <person name="Cantsilieris S."/>
            <person name="Munson K."/>
            <person name="Nelson B."/>
            <person name="Raja A."/>
            <person name="Underwood J."/>
            <person name="Diekhans M."/>
            <person name="Fiddes I."/>
            <person name="Haussler D."/>
            <person name="Eichler E."/>
        </authorList>
    </citation>
    <scope>NUCLEOTIDE SEQUENCE [LARGE SCALE GENOMIC DNA]</scope>
    <source>
        <strain evidence="3">Yerkes chimp pedigree #C0471</strain>
    </source>
</reference>
<evidence type="ECO:0000313" key="4">
    <source>
        <dbReference type="Proteomes" id="UP000236370"/>
    </source>
</evidence>
<dbReference type="Gene3D" id="6.10.140.140">
    <property type="match status" value="1"/>
</dbReference>
<feature type="region of interest" description="Disordered" evidence="1">
    <location>
        <begin position="47"/>
        <end position="84"/>
    </location>
</feature>
<dbReference type="CDD" id="cd07765">
    <property type="entry name" value="KRAB_A-box"/>
    <property type="match status" value="1"/>
</dbReference>
<name>A0A2J8J163_PANTR</name>
<organism evidence="3 4">
    <name type="scientific">Pan troglodytes</name>
    <name type="common">Chimpanzee</name>
    <dbReference type="NCBI Taxonomy" id="9598"/>
    <lineage>
        <taxon>Eukaryota</taxon>
        <taxon>Metazoa</taxon>
        <taxon>Chordata</taxon>
        <taxon>Craniata</taxon>
        <taxon>Vertebrata</taxon>
        <taxon>Euteleostomi</taxon>
        <taxon>Mammalia</taxon>
        <taxon>Eutheria</taxon>
        <taxon>Euarchontoglires</taxon>
        <taxon>Primates</taxon>
        <taxon>Haplorrhini</taxon>
        <taxon>Catarrhini</taxon>
        <taxon>Hominidae</taxon>
        <taxon>Pan</taxon>
    </lineage>
</organism>
<dbReference type="SMART" id="SM00349">
    <property type="entry name" value="KRAB"/>
    <property type="match status" value="1"/>
</dbReference>
<dbReference type="InterPro" id="IPR036051">
    <property type="entry name" value="KRAB_dom_sf"/>
</dbReference>
<gene>
    <name evidence="3" type="ORF">CK820_G0051521</name>
</gene>
<dbReference type="Proteomes" id="UP000236370">
    <property type="component" value="Unassembled WGS sequence"/>
</dbReference>
<dbReference type="InterPro" id="IPR001909">
    <property type="entry name" value="KRAB"/>
</dbReference>
<protein>
    <submittedName>
        <fullName evidence="3">ZNF473 isoform 8</fullName>
    </submittedName>
</protein>
<evidence type="ECO:0000259" key="2">
    <source>
        <dbReference type="PROSITE" id="PS50805"/>
    </source>
</evidence>
<dbReference type="GO" id="GO:0006355">
    <property type="term" value="P:regulation of DNA-templated transcription"/>
    <property type="evidence" value="ECO:0007669"/>
    <property type="project" value="InterPro"/>
</dbReference>
<dbReference type="AlphaFoldDB" id="A0A2J8J163"/>
<comment type="caution">
    <text evidence="3">The sequence shown here is derived from an EMBL/GenBank/DDBJ whole genome shotgun (WGS) entry which is preliminary data.</text>
</comment>
<accession>A0A2J8J163</accession>
<proteinExistence type="predicted"/>
<feature type="domain" description="KRAB" evidence="2">
    <location>
        <begin position="6"/>
        <end position="75"/>
    </location>
</feature>
<dbReference type="Pfam" id="PF01352">
    <property type="entry name" value="KRAB"/>
    <property type="match status" value="1"/>
</dbReference>
<dbReference type="EMBL" id="NBAG03000541">
    <property type="protein sequence ID" value="PNI16503.1"/>
    <property type="molecule type" value="Genomic_DNA"/>
</dbReference>
<sequence>MAEEFVTLKDVGMDFTLGDWEQLGLEQGDTFWDTALDNCQDLFLLDPPRPNLTSHPDGGEDLEPLAGGSPEATGPDVTETKNSPLMEDFFEEGFSQEIIEML</sequence>
<feature type="non-terminal residue" evidence="3">
    <location>
        <position position="102"/>
    </location>
</feature>
<dbReference type="SUPFAM" id="SSF109640">
    <property type="entry name" value="KRAB domain (Kruppel-associated box)"/>
    <property type="match status" value="1"/>
</dbReference>
<evidence type="ECO:0000313" key="3">
    <source>
        <dbReference type="EMBL" id="PNI16503.1"/>
    </source>
</evidence>
<evidence type="ECO:0000256" key="1">
    <source>
        <dbReference type="SAM" id="MobiDB-lite"/>
    </source>
</evidence>
<dbReference type="PROSITE" id="PS50805">
    <property type="entry name" value="KRAB"/>
    <property type="match status" value="1"/>
</dbReference>